<dbReference type="Proteomes" id="UP000185479">
    <property type="component" value="Chromosome"/>
</dbReference>
<evidence type="ECO:0000313" key="2">
    <source>
        <dbReference type="EMBL" id="APT87460.1"/>
    </source>
</evidence>
<reference evidence="3 5" key="2">
    <citation type="submission" date="2019-06" db="EMBL/GenBank/DDBJ databases">
        <title>Whole genome shotgun sequence of Corynebacterium flavescens NBRC 14136.</title>
        <authorList>
            <person name="Hosoyama A."/>
            <person name="Uohara A."/>
            <person name="Ohji S."/>
            <person name="Ichikawa N."/>
        </authorList>
    </citation>
    <scope>NUCLEOTIDE SEQUENCE [LARGE SCALE GENOMIC DNA]</scope>
    <source>
        <strain evidence="3 5">NBRC 14136</strain>
    </source>
</reference>
<dbReference type="EMBL" id="CP009246">
    <property type="protein sequence ID" value="APT87460.1"/>
    <property type="molecule type" value="Genomic_DNA"/>
</dbReference>
<evidence type="ECO:0000256" key="1">
    <source>
        <dbReference type="SAM" id="MobiDB-lite"/>
    </source>
</evidence>
<name>A0A1L7CNP5_CORFL</name>
<dbReference type="RefSeq" id="WP_075730398.1">
    <property type="nucleotide sequence ID" value="NZ_BJNB01000015.1"/>
</dbReference>
<dbReference type="EMBL" id="BJNB01000015">
    <property type="protein sequence ID" value="GEB97671.1"/>
    <property type="molecule type" value="Genomic_DNA"/>
</dbReference>
<keyword evidence="4" id="KW-1185">Reference proteome</keyword>
<gene>
    <name evidence="3" type="ORF">CFL01nite_11660</name>
    <name evidence="2" type="ORF">CFLV_09980</name>
</gene>
<sequence>MTSPDTHDTAQWQGAEPEPDGDTLPATDSEDGTQDQEPDTGNTDAGPTVEELQAQLDEARGELAQRDKTAAINAAGFRPEASAIAGEILADASPEQIEPTLELLAKFAEAAKTPGPMSNIPVEQMGDYMSHMRNGSGRTGNNNHESSWGSELKQGSYPTTFIAK</sequence>
<proteinExistence type="predicted"/>
<dbReference type="STRING" id="28028.CFLV_09980"/>
<dbReference type="AlphaFoldDB" id="A0A1L7CNP5"/>
<dbReference type="Proteomes" id="UP000315353">
    <property type="component" value="Unassembled WGS sequence"/>
</dbReference>
<dbReference type="GeneID" id="82881016"/>
<accession>A0A1L7CNP5</accession>
<reference evidence="2 4" key="1">
    <citation type="submission" date="2014-08" db="EMBL/GenBank/DDBJ databases">
        <title>Complete genome sequence of Corynebacterium flavescens OJ8(T)(=DSM 20296(T)), isolated from cheese.</title>
        <authorList>
            <person name="Ruckert C."/>
            <person name="Albersmeier A."/>
            <person name="Winkler A."/>
            <person name="Kalinowski J."/>
        </authorList>
    </citation>
    <scope>NUCLEOTIDE SEQUENCE [LARGE SCALE GENOMIC DNA]</scope>
    <source>
        <strain evidence="2 4">OJ8</strain>
    </source>
</reference>
<feature type="compositionally biased region" description="Polar residues" evidence="1">
    <location>
        <begin position="139"/>
        <end position="149"/>
    </location>
</feature>
<evidence type="ECO:0008006" key="6">
    <source>
        <dbReference type="Google" id="ProtNLM"/>
    </source>
</evidence>
<protein>
    <recommendedName>
        <fullName evidence="6">Scaffolding protein</fullName>
    </recommendedName>
</protein>
<evidence type="ECO:0000313" key="4">
    <source>
        <dbReference type="Proteomes" id="UP000185479"/>
    </source>
</evidence>
<feature type="compositionally biased region" description="Acidic residues" evidence="1">
    <location>
        <begin position="28"/>
        <end position="38"/>
    </location>
</feature>
<evidence type="ECO:0000313" key="5">
    <source>
        <dbReference type="Proteomes" id="UP000315353"/>
    </source>
</evidence>
<feature type="region of interest" description="Disordered" evidence="1">
    <location>
        <begin position="1"/>
        <end position="52"/>
    </location>
</feature>
<organism evidence="2 4">
    <name type="scientific">Corynebacterium flavescens</name>
    <dbReference type="NCBI Taxonomy" id="28028"/>
    <lineage>
        <taxon>Bacteria</taxon>
        <taxon>Bacillati</taxon>
        <taxon>Actinomycetota</taxon>
        <taxon>Actinomycetes</taxon>
        <taxon>Mycobacteriales</taxon>
        <taxon>Corynebacteriaceae</taxon>
        <taxon>Corynebacterium</taxon>
    </lineage>
</organism>
<dbReference type="KEGG" id="cfc:CFLV_09980"/>
<evidence type="ECO:0000313" key="3">
    <source>
        <dbReference type="EMBL" id="GEB97671.1"/>
    </source>
</evidence>
<feature type="region of interest" description="Disordered" evidence="1">
    <location>
        <begin position="128"/>
        <end position="164"/>
    </location>
</feature>